<sequence length="133" mass="14036">MTTEHGIRDWLASVEQAEPEEQWALVCFLAGRTVDLDADELDAALRRAQLLLAAGGDPRRPLELHGRAVTALADDIDTPAARARLRAGLDGLAPAAEGLAGATEALRLLRGDGDLAWQCFALALLAAELAGDD</sequence>
<protein>
    <submittedName>
        <fullName evidence="1">Uncharacterized protein</fullName>
    </submittedName>
</protein>
<evidence type="ECO:0000313" key="2">
    <source>
        <dbReference type="Proteomes" id="UP000254134"/>
    </source>
</evidence>
<comment type="caution">
    <text evidence="1">The sequence shown here is derived from an EMBL/GenBank/DDBJ whole genome shotgun (WGS) entry which is preliminary data.</text>
</comment>
<dbReference type="EMBL" id="QQZY01000003">
    <property type="protein sequence ID" value="RDI74585.1"/>
    <property type="molecule type" value="Genomic_DNA"/>
</dbReference>
<evidence type="ECO:0000313" key="1">
    <source>
        <dbReference type="EMBL" id="RDI74585.1"/>
    </source>
</evidence>
<accession>A0A7M2YX59</accession>
<gene>
    <name evidence="1" type="ORF">Gocc_1474</name>
</gene>
<dbReference type="Proteomes" id="UP000254134">
    <property type="component" value="Unassembled WGS sequence"/>
</dbReference>
<organism evidence="1 2">
    <name type="scientific">Gaiella occulta</name>
    <dbReference type="NCBI Taxonomy" id="1002870"/>
    <lineage>
        <taxon>Bacteria</taxon>
        <taxon>Bacillati</taxon>
        <taxon>Actinomycetota</taxon>
        <taxon>Thermoleophilia</taxon>
        <taxon>Gaiellales</taxon>
        <taxon>Gaiellaceae</taxon>
        <taxon>Gaiella</taxon>
    </lineage>
</organism>
<keyword evidence="2" id="KW-1185">Reference proteome</keyword>
<reference evidence="2" key="2">
    <citation type="journal article" date="2019" name="MicrobiologyOpen">
        <title>High-quality draft genome sequence of Gaiella occulta isolated from a 150 meter deep mineral water borehole and comparison with the genome sequences of other deep-branching lineages of the phylum Actinobacteria.</title>
        <authorList>
            <person name="Severino R."/>
            <person name="Froufe H.J.C."/>
            <person name="Barroso C."/>
            <person name="Albuquerque L."/>
            <person name="Lobo-da-Cunha A."/>
            <person name="da Costa M.S."/>
            <person name="Egas C."/>
        </authorList>
    </citation>
    <scope>NUCLEOTIDE SEQUENCE [LARGE SCALE GENOMIC DNA]</scope>
    <source>
        <strain evidence="2">F2-233</strain>
    </source>
</reference>
<reference evidence="1 2" key="1">
    <citation type="submission" date="2018-07" db="EMBL/GenBank/DDBJ databases">
        <title>High-quality-draft genome sequence of Gaiella occulta.</title>
        <authorList>
            <person name="Severino R."/>
            <person name="Froufe H.J.C."/>
            <person name="Rainey F.A."/>
            <person name="Barroso C."/>
            <person name="Albuquerque L."/>
            <person name="Lobo-Da-Cunha A."/>
            <person name="Da Costa M.S."/>
            <person name="Egas C."/>
        </authorList>
    </citation>
    <scope>NUCLEOTIDE SEQUENCE [LARGE SCALE GENOMIC DNA]</scope>
    <source>
        <strain evidence="1 2">F2-233</strain>
    </source>
</reference>
<dbReference type="RefSeq" id="WP_181813458.1">
    <property type="nucleotide sequence ID" value="NZ_QQZY01000003.1"/>
</dbReference>
<proteinExistence type="predicted"/>
<name>A0A7M2YX59_9ACTN</name>
<dbReference type="AlphaFoldDB" id="A0A7M2YX59"/>